<name>A0AC35EYS7_9BILA</name>
<organism evidence="1 2">
    <name type="scientific">Panagrolaimus sp. PS1159</name>
    <dbReference type="NCBI Taxonomy" id="55785"/>
    <lineage>
        <taxon>Eukaryota</taxon>
        <taxon>Metazoa</taxon>
        <taxon>Ecdysozoa</taxon>
        <taxon>Nematoda</taxon>
        <taxon>Chromadorea</taxon>
        <taxon>Rhabditida</taxon>
        <taxon>Tylenchina</taxon>
        <taxon>Panagrolaimomorpha</taxon>
        <taxon>Panagrolaimoidea</taxon>
        <taxon>Panagrolaimidae</taxon>
        <taxon>Panagrolaimus</taxon>
    </lineage>
</organism>
<sequence length="82" mass="9569">MKTKVMEYNHKICFSLIPVKECPRGTTMEKAEDIKILFTCKDRSSTEVRRLLRKAKSKDITQQLEFNKPSFVETVRSARTCV</sequence>
<dbReference type="Proteomes" id="UP000887580">
    <property type="component" value="Unplaced"/>
</dbReference>
<accession>A0AC35EYS7</accession>
<reference evidence="2" key="1">
    <citation type="submission" date="2022-11" db="UniProtKB">
        <authorList>
            <consortium name="WormBaseParasite"/>
        </authorList>
    </citation>
    <scope>IDENTIFICATION</scope>
</reference>
<evidence type="ECO:0000313" key="2">
    <source>
        <dbReference type="WBParaSite" id="PS1159_v2.g11989.t1"/>
    </source>
</evidence>
<protein>
    <submittedName>
        <fullName evidence="2">Uncharacterized protein</fullName>
    </submittedName>
</protein>
<proteinExistence type="predicted"/>
<dbReference type="WBParaSite" id="PS1159_v2.g11989.t1">
    <property type="protein sequence ID" value="PS1159_v2.g11989.t1"/>
    <property type="gene ID" value="PS1159_v2.g11989"/>
</dbReference>
<evidence type="ECO:0000313" key="1">
    <source>
        <dbReference type="Proteomes" id="UP000887580"/>
    </source>
</evidence>